<sequence length="350" mass="37889">MKRLLLQLLTGIFCLVAFNANAGNPDRQGEAGGYELLLNPWARNAGLHALTTSMAYGVEAMQINVAGLSRIHKTEFVIGHTRLFEGTGIRMNSIGLAQKMGENGAFGLSLTAMDFGDIQVTTVGNPDGGLGTYSPNFFNLALSYSHTFAQKVSVGILLRGISETIADVGAFGFALDAGVQYVSGAKDNFKFGVSLRNMGSPMKFSGEGLSLLTPNPDQTDPYVITVTQRAAGFELPSMLNIGLSYDFWAGEHHRLTAVGNFTANSFSVDQVGAGLEYSFKEMFMARAGYRYDLGISPNDPRHQLYSGLSAGITIEVPTKKESTGRFAVDYAYLSTLRFNGTHNFSIRYKM</sequence>
<name>A0A9D7SVX9_9BACT</name>
<feature type="chain" id="PRO_5039637072" evidence="1">
    <location>
        <begin position="23"/>
        <end position="350"/>
    </location>
</feature>
<dbReference type="NCBIfam" id="NF033709">
    <property type="entry name" value="PorV_fam"/>
    <property type="match status" value="1"/>
</dbReference>
<reference evidence="2 3" key="1">
    <citation type="submission" date="2020-10" db="EMBL/GenBank/DDBJ databases">
        <title>Connecting structure to function with the recovery of over 1000 high-quality activated sludge metagenome-assembled genomes encoding full-length rRNA genes using long-read sequencing.</title>
        <authorList>
            <person name="Singleton C.M."/>
            <person name="Petriglieri F."/>
            <person name="Kristensen J.M."/>
            <person name="Kirkegaard R.H."/>
            <person name="Michaelsen T.Y."/>
            <person name="Andersen M.H."/>
            <person name="Karst S.M."/>
            <person name="Dueholm M.S."/>
            <person name="Nielsen P.H."/>
            <person name="Albertsen M."/>
        </authorList>
    </citation>
    <scope>NUCLEOTIDE SEQUENCE [LARGE SCALE GENOMIC DNA]</scope>
    <source>
        <strain evidence="2">Ribe_18-Q3-R11-54_MAXAC.273</strain>
    </source>
</reference>
<dbReference type="EMBL" id="JADKGY010000008">
    <property type="protein sequence ID" value="MBK9983106.1"/>
    <property type="molecule type" value="Genomic_DNA"/>
</dbReference>
<evidence type="ECO:0000313" key="3">
    <source>
        <dbReference type="Proteomes" id="UP000808337"/>
    </source>
</evidence>
<accession>A0A9D7SVX9</accession>
<comment type="caution">
    <text evidence="2">The sequence shown here is derived from an EMBL/GenBank/DDBJ whole genome shotgun (WGS) entry which is preliminary data.</text>
</comment>
<proteinExistence type="predicted"/>
<dbReference type="SUPFAM" id="SSF56935">
    <property type="entry name" value="Porins"/>
    <property type="match status" value="1"/>
</dbReference>
<evidence type="ECO:0000313" key="2">
    <source>
        <dbReference type="EMBL" id="MBK9983106.1"/>
    </source>
</evidence>
<gene>
    <name evidence="2" type="ORF">IPP15_11910</name>
</gene>
<dbReference type="Proteomes" id="UP000808337">
    <property type="component" value="Unassembled WGS sequence"/>
</dbReference>
<evidence type="ECO:0000256" key="1">
    <source>
        <dbReference type="SAM" id="SignalP"/>
    </source>
</evidence>
<keyword evidence="1" id="KW-0732">Signal</keyword>
<dbReference type="Gene3D" id="2.40.160.60">
    <property type="entry name" value="Outer membrane protein transport protein (OMPP1/FadL/TodX)"/>
    <property type="match status" value="1"/>
</dbReference>
<feature type="signal peptide" evidence="1">
    <location>
        <begin position="1"/>
        <end position="22"/>
    </location>
</feature>
<protein>
    <submittedName>
        <fullName evidence="2">PorV/PorQ family protein</fullName>
    </submittedName>
</protein>
<dbReference type="AlphaFoldDB" id="A0A9D7SVX9"/>
<organism evidence="2 3">
    <name type="scientific">Candidatus Opimibacter skivensis</name>
    <dbReference type="NCBI Taxonomy" id="2982028"/>
    <lineage>
        <taxon>Bacteria</taxon>
        <taxon>Pseudomonadati</taxon>
        <taxon>Bacteroidota</taxon>
        <taxon>Saprospiria</taxon>
        <taxon>Saprospirales</taxon>
        <taxon>Saprospiraceae</taxon>
        <taxon>Candidatus Opimibacter</taxon>
    </lineage>
</organism>